<evidence type="ECO:0000256" key="1">
    <source>
        <dbReference type="SAM" id="Phobius"/>
    </source>
</evidence>
<name>A0A8J5HWL9_ZINOF</name>
<protein>
    <submittedName>
        <fullName evidence="2">Uncharacterized protein</fullName>
    </submittedName>
</protein>
<organism evidence="2 3">
    <name type="scientific">Zingiber officinale</name>
    <name type="common">Ginger</name>
    <name type="synonym">Amomum zingiber</name>
    <dbReference type="NCBI Taxonomy" id="94328"/>
    <lineage>
        <taxon>Eukaryota</taxon>
        <taxon>Viridiplantae</taxon>
        <taxon>Streptophyta</taxon>
        <taxon>Embryophyta</taxon>
        <taxon>Tracheophyta</taxon>
        <taxon>Spermatophyta</taxon>
        <taxon>Magnoliopsida</taxon>
        <taxon>Liliopsida</taxon>
        <taxon>Zingiberales</taxon>
        <taxon>Zingiberaceae</taxon>
        <taxon>Zingiber</taxon>
    </lineage>
</organism>
<comment type="caution">
    <text evidence="2">The sequence shown here is derived from an EMBL/GenBank/DDBJ whole genome shotgun (WGS) entry which is preliminary data.</text>
</comment>
<dbReference type="EMBL" id="JACMSC010000005">
    <property type="protein sequence ID" value="KAG6521361.1"/>
    <property type="molecule type" value="Genomic_DNA"/>
</dbReference>
<reference evidence="2 3" key="1">
    <citation type="submission" date="2020-08" db="EMBL/GenBank/DDBJ databases">
        <title>Plant Genome Project.</title>
        <authorList>
            <person name="Zhang R.-G."/>
        </authorList>
    </citation>
    <scope>NUCLEOTIDE SEQUENCE [LARGE SCALE GENOMIC DNA]</scope>
    <source>
        <tissue evidence="2">Rhizome</tissue>
    </source>
</reference>
<feature type="transmembrane region" description="Helical" evidence="1">
    <location>
        <begin position="68"/>
        <end position="88"/>
    </location>
</feature>
<keyword evidence="1" id="KW-0812">Transmembrane</keyword>
<evidence type="ECO:0000313" key="3">
    <source>
        <dbReference type="Proteomes" id="UP000734854"/>
    </source>
</evidence>
<feature type="transmembrane region" description="Helical" evidence="1">
    <location>
        <begin position="164"/>
        <end position="185"/>
    </location>
</feature>
<dbReference type="Proteomes" id="UP000734854">
    <property type="component" value="Unassembled WGS sequence"/>
</dbReference>
<feature type="transmembrane region" description="Helical" evidence="1">
    <location>
        <begin position="197"/>
        <end position="218"/>
    </location>
</feature>
<keyword evidence="1" id="KW-0472">Membrane</keyword>
<feature type="transmembrane region" description="Helical" evidence="1">
    <location>
        <begin position="116"/>
        <end position="134"/>
    </location>
</feature>
<keyword evidence="1" id="KW-1133">Transmembrane helix</keyword>
<evidence type="ECO:0000313" key="2">
    <source>
        <dbReference type="EMBL" id="KAG6521361.1"/>
    </source>
</evidence>
<dbReference type="AlphaFoldDB" id="A0A8J5HWL9"/>
<accession>A0A8J5HWL9</accession>
<proteinExistence type="predicted"/>
<sequence>MGTGGKYCDWLLIVVNSHNFFVRFRFGFVSFSWFVLVNVTSVTQVDVILLGIFCAVVGQNFLQFGDGFMYIHSVVVVLQFSIHGFLGLQKYMHIKEHRAAIYIQLSSSRPRDQIPFLGRDIIGLLIFLAFWLSFSRLRDQTPFLGRDIIRLLLSSSRPRDRIPFLGWDIIGLQLLYPTGTLLDFWYSWFSRYYPPVIVIELLSPAGTLLDLWFTYAVFKFVESVLDILMMYGAFQHHVDQLLPEHHVYFI</sequence>
<gene>
    <name evidence="2" type="ORF">ZIOFF_018477</name>
</gene>
<keyword evidence="3" id="KW-1185">Reference proteome</keyword>